<dbReference type="GO" id="GO:0032993">
    <property type="term" value="C:protein-DNA complex"/>
    <property type="evidence" value="ECO:0007669"/>
    <property type="project" value="TreeGrafter"/>
</dbReference>
<comment type="similarity">
    <text evidence="1">Belongs to the LysR transcriptional regulatory family.</text>
</comment>
<keyword evidence="5" id="KW-0804">Transcription</keyword>
<dbReference type="Pfam" id="PF03466">
    <property type="entry name" value="LysR_substrate"/>
    <property type="match status" value="1"/>
</dbReference>
<dbReference type="GO" id="GO:0003700">
    <property type="term" value="F:DNA-binding transcription factor activity"/>
    <property type="evidence" value="ECO:0007669"/>
    <property type="project" value="InterPro"/>
</dbReference>
<dbReference type="Pfam" id="PF00126">
    <property type="entry name" value="HTH_1"/>
    <property type="match status" value="1"/>
</dbReference>
<accession>A0A064CEQ4</accession>
<evidence type="ECO:0000313" key="7">
    <source>
        <dbReference type="EMBL" id="KDE97203.1"/>
    </source>
</evidence>
<dbReference type="GO" id="GO:0003677">
    <property type="term" value="F:DNA binding"/>
    <property type="evidence" value="ECO:0007669"/>
    <property type="project" value="UniProtKB-KW"/>
</dbReference>
<keyword evidence="8" id="KW-1185">Reference proteome</keyword>
<dbReference type="SUPFAM" id="SSF53850">
    <property type="entry name" value="Periplasmic binding protein-like II"/>
    <property type="match status" value="1"/>
</dbReference>
<dbReference type="OrthoDB" id="9803735at2"/>
<evidence type="ECO:0000256" key="3">
    <source>
        <dbReference type="ARBA" id="ARBA00023125"/>
    </source>
</evidence>
<organism evidence="7 8">
    <name type="scientific">Mycolicibacterium aromaticivorans JS19b1 = JCM 16368</name>
    <dbReference type="NCBI Taxonomy" id="1440774"/>
    <lineage>
        <taxon>Bacteria</taxon>
        <taxon>Bacillati</taxon>
        <taxon>Actinomycetota</taxon>
        <taxon>Actinomycetes</taxon>
        <taxon>Mycobacteriales</taxon>
        <taxon>Mycobacteriaceae</taxon>
        <taxon>Mycolicibacterium</taxon>
    </lineage>
</organism>
<dbReference type="STRING" id="1440774.Y900_028445"/>
<dbReference type="EMBL" id="JALN02000002">
    <property type="protein sequence ID" value="KDE97203.1"/>
    <property type="molecule type" value="Genomic_DNA"/>
</dbReference>
<gene>
    <name evidence="7" type="ORF">Y900_028445</name>
</gene>
<keyword evidence="3" id="KW-0238">DNA-binding</keyword>
<dbReference type="eggNOG" id="COG0583">
    <property type="taxonomic scope" value="Bacteria"/>
</dbReference>
<dbReference type="InterPro" id="IPR005119">
    <property type="entry name" value="LysR_subst-bd"/>
</dbReference>
<proteinExistence type="inferred from homology"/>
<dbReference type="SUPFAM" id="SSF46785">
    <property type="entry name" value="Winged helix' DNA-binding domain"/>
    <property type="match status" value="1"/>
</dbReference>
<evidence type="ECO:0000256" key="4">
    <source>
        <dbReference type="ARBA" id="ARBA00023159"/>
    </source>
</evidence>
<dbReference type="RefSeq" id="WP_036348507.1">
    <property type="nucleotide sequence ID" value="NZ_JALN02000002.1"/>
</dbReference>
<feature type="domain" description="HTH lysR-type" evidence="6">
    <location>
        <begin position="11"/>
        <end position="65"/>
    </location>
</feature>
<keyword evidence="4" id="KW-0010">Activator</keyword>
<dbReference type="Gene3D" id="1.10.10.10">
    <property type="entry name" value="Winged helix-like DNA-binding domain superfamily/Winged helix DNA-binding domain"/>
    <property type="match status" value="1"/>
</dbReference>
<keyword evidence="2" id="KW-0805">Transcription regulation</keyword>
<dbReference type="PANTHER" id="PTHR30346:SF28">
    <property type="entry name" value="HTH-TYPE TRANSCRIPTIONAL REGULATOR CYNR"/>
    <property type="match status" value="1"/>
</dbReference>
<dbReference type="AlphaFoldDB" id="A0A064CEQ4"/>
<dbReference type="InterPro" id="IPR036390">
    <property type="entry name" value="WH_DNA-bd_sf"/>
</dbReference>
<comment type="caution">
    <text evidence="7">The sequence shown here is derived from an EMBL/GenBank/DDBJ whole genome shotgun (WGS) entry which is preliminary data.</text>
</comment>
<dbReference type="Proteomes" id="UP000022835">
    <property type="component" value="Unassembled WGS sequence"/>
</dbReference>
<name>A0A064CEQ4_9MYCO</name>
<dbReference type="InterPro" id="IPR000847">
    <property type="entry name" value="LysR_HTH_N"/>
</dbReference>
<dbReference type="InterPro" id="IPR036388">
    <property type="entry name" value="WH-like_DNA-bd_sf"/>
</dbReference>
<dbReference type="PROSITE" id="PS50931">
    <property type="entry name" value="HTH_LYSR"/>
    <property type="match status" value="1"/>
</dbReference>
<dbReference type="PANTHER" id="PTHR30346">
    <property type="entry name" value="TRANSCRIPTIONAL DUAL REGULATOR HCAR-RELATED"/>
    <property type="match status" value="1"/>
</dbReference>
<protein>
    <submittedName>
        <fullName evidence="7">LysR family transcriptional regulator</fullName>
    </submittedName>
</protein>
<reference evidence="7" key="1">
    <citation type="submission" date="2014-05" db="EMBL/GenBank/DDBJ databases">
        <title>Genome sequence of Mycobacterium aromaticivorans strain JS19b1T (= DSM 45407T).</title>
        <authorList>
            <person name="Kwak Y."/>
            <person name="Park G.-S."/>
            <person name="Li Q.X."/>
            <person name="Lee S.-E."/>
            <person name="Shin J.-H."/>
        </authorList>
    </citation>
    <scope>NUCLEOTIDE SEQUENCE [LARGE SCALE GENOMIC DNA]</scope>
    <source>
        <strain evidence="7">JS19b1</strain>
    </source>
</reference>
<dbReference type="Gene3D" id="3.40.190.10">
    <property type="entry name" value="Periplasmic binding protein-like II"/>
    <property type="match status" value="2"/>
</dbReference>
<evidence type="ECO:0000256" key="2">
    <source>
        <dbReference type="ARBA" id="ARBA00023015"/>
    </source>
</evidence>
<evidence type="ECO:0000256" key="5">
    <source>
        <dbReference type="ARBA" id="ARBA00023163"/>
    </source>
</evidence>
<evidence type="ECO:0000256" key="1">
    <source>
        <dbReference type="ARBA" id="ARBA00009437"/>
    </source>
</evidence>
<sequence length="306" mass="33501">MDQWSVQLAPQLRALAALAIHDGHMTQAAASLDIPQSSMSRRINALQATLRVPLLIHDGRTVRLTPEAQRLALRARGPLDELDQILAEITGDADPDHGTVRFGFPLTMGSGHIPDLLASFRHQHPGIRVQLKQAHGSELEADLLAGDLDLAVVIPAPERLHHTTIGTQQIYVVLPEGHHLAAAGELQLDALEGETFIANPPSYNLRQLTETWCREAGYDPDIAIEVTEFATIRELISRNLGIALLPHDDRTPTGITEIPLAGPHYTRTIALAWGTTILSAPTRRLNDYLLSHREPTAATNIMTRNS</sequence>
<evidence type="ECO:0000313" key="8">
    <source>
        <dbReference type="Proteomes" id="UP000022835"/>
    </source>
</evidence>
<evidence type="ECO:0000259" key="6">
    <source>
        <dbReference type="PROSITE" id="PS50931"/>
    </source>
</evidence>